<keyword evidence="4" id="KW-0378">Hydrolase</keyword>
<gene>
    <name evidence="6" type="ORF">PCASD_16116</name>
</gene>
<feature type="domain" description="Peptidase A1" evidence="5">
    <location>
        <begin position="144"/>
        <end position="523"/>
    </location>
</feature>
<proteinExistence type="inferred from homology"/>
<sequence>MSIVRTPVFYEAPKGNFKQTLGHGIARYDFFGFLNSDRATSDMGPYVQSYLPPQMQALSVRYLAKKQKSLAKRGLKKHLFTRLLQLFPSALGTLEEASLVVADPFISVTDVISGHFPGKNELAQDSSWGTATVKTDSLQGDLLWSTTVQLGSSSQPLRINIDTGSADFFVFDPTCRTCALDTHAAFIFAKSSTFTPLLNLTFNAEYADGGVVNGYLAQDSLNFGAGVIVSNQSFGLATDVSDYWKSLGVDGLMGLGPDSLSSFPPPNNQGVFTQLVNRNALSQPVIGIALTKASVNSSGEFSFGRVNEKWIRGGASAILWKNVTSQNFWGTELTGIYVDGHNVMASDDPPRAIVDTGTSLMLVSEKAAAGIHSRIPGAVMDFSNGIWRLPCSTGDAATRTRSSGKGPILSLFSSFFRGSQRSNPRHRRATSGKSFSKASVASPNVFVELGDGLPKLGIPVSDLAYQAIPSDEENSLGSDGKTPMCYSGIQAGADGFFVLGGTFIKNNYIALKRDGGSKSIGFGSRQDIPEIQ</sequence>
<dbReference type="PROSITE" id="PS00141">
    <property type="entry name" value="ASP_PROTEASE"/>
    <property type="match status" value="1"/>
</dbReference>
<dbReference type="SUPFAM" id="SSF50630">
    <property type="entry name" value="Acid proteases"/>
    <property type="match status" value="1"/>
</dbReference>
<dbReference type="InterPro" id="IPR021109">
    <property type="entry name" value="Peptidase_aspartic_dom_sf"/>
</dbReference>
<dbReference type="EMBL" id="PGCI01000739">
    <property type="protein sequence ID" value="PLW18097.1"/>
    <property type="molecule type" value="Genomic_DNA"/>
</dbReference>
<name>A0A2N5SXY9_9BASI</name>
<evidence type="ECO:0000256" key="3">
    <source>
        <dbReference type="PIRSR" id="PIRSR601461-1"/>
    </source>
</evidence>
<dbReference type="InterPro" id="IPR001461">
    <property type="entry name" value="Aspartic_peptidase_A1"/>
</dbReference>
<evidence type="ECO:0000256" key="4">
    <source>
        <dbReference type="RuleBase" id="RU000454"/>
    </source>
</evidence>
<dbReference type="Proteomes" id="UP000235392">
    <property type="component" value="Unassembled WGS sequence"/>
</dbReference>
<feature type="active site" evidence="3">
    <location>
        <position position="355"/>
    </location>
</feature>
<dbReference type="InterPro" id="IPR034164">
    <property type="entry name" value="Pepsin-like_dom"/>
</dbReference>
<dbReference type="Gene3D" id="2.40.70.10">
    <property type="entry name" value="Acid Proteases"/>
    <property type="match status" value="2"/>
</dbReference>
<dbReference type="PANTHER" id="PTHR47966">
    <property type="entry name" value="BETA-SITE APP-CLEAVING ENZYME, ISOFORM A-RELATED"/>
    <property type="match status" value="1"/>
</dbReference>
<keyword evidence="4" id="KW-0645">Protease</keyword>
<dbReference type="PRINTS" id="PR00792">
    <property type="entry name" value="PEPSIN"/>
</dbReference>
<dbReference type="PROSITE" id="PS51767">
    <property type="entry name" value="PEPTIDASE_A1"/>
    <property type="match status" value="1"/>
</dbReference>
<dbReference type="CDD" id="cd05471">
    <property type="entry name" value="pepsin_like"/>
    <property type="match status" value="1"/>
</dbReference>
<dbReference type="InterPro" id="IPR001969">
    <property type="entry name" value="Aspartic_peptidase_AS"/>
</dbReference>
<evidence type="ECO:0000256" key="1">
    <source>
        <dbReference type="ARBA" id="ARBA00007447"/>
    </source>
</evidence>
<dbReference type="FunFam" id="2.40.70.10:FF:000307">
    <property type="match status" value="1"/>
</dbReference>
<feature type="active site" evidence="3">
    <location>
        <position position="162"/>
    </location>
</feature>
<organism evidence="6 7">
    <name type="scientific">Puccinia coronata f. sp. avenae</name>
    <dbReference type="NCBI Taxonomy" id="200324"/>
    <lineage>
        <taxon>Eukaryota</taxon>
        <taxon>Fungi</taxon>
        <taxon>Dikarya</taxon>
        <taxon>Basidiomycota</taxon>
        <taxon>Pucciniomycotina</taxon>
        <taxon>Pucciniomycetes</taxon>
        <taxon>Pucciniales</taxon>
        <taxon>Pucciniaceae</taxon>
        <taxon>Puccinia</taxon>
    </lineage>
</organism>
<dbReference type="AlphaFoldDB" id="A0A2N5SXY9"/>
<dbReference type="InterPro" id="IPR033121">
    <property type="entry name" value="PEPTIDASE_A1"/>
</dbReference>
<keyword evidence="2 4" id="KW-0064">Aspartyl protease</keyword>
<protein>
    <recommendedName>
        <fullName evidence="5">Peptidase A1 domain-containing protein</fullName>
    </recommendedName>
</protein>
<evidence type="ECO:0000313" key="6">
    <source>
        <dbReference type="EMBL" id="PLW18097.1"/>
    </source>
</evidence>
<dbReference type="GO" id="GO:0004190">
    <property type="term" value="F:aspartic-type endopeptidase activity"/>
    <property type="evidence" value="ECO:0007669"/>
    <property type="project" value="UniProtKB-KW"/>
</dbReference>
<reference evidence="6 7" key="1">
    <citation type="submission" date="2017-11" db="EMBL/GenBank/DDBJ databases">
        <title>De novo assembly and phasing of dikaryotic genomes from two isolates of Puccinia coronata f. sp. avenae, the causal agent of oat crown rust.</title>
        <authorList>
            <person name="Miller M.E."/>
            <person name="Zhang Y."/>
            <person name="Omidvar V."/>
            <person name="Sperschneider J."/>
            <person name="Schwessinger B."/>
            <person name="Raley C."/>
            <person name="Palmer J.M."/>
            <person name="Garnica D."/>
            <person name="Upadhyaya N."/>
            <person name="Rathjen J."/>
            <person name="Taylor J.M."/>
            <person name="Park R.F."/>
            <person name="Dodds P.N."/>
            <person name="Hirsch C.D."/>
            <person name="Kianian S.F."/>
            <person name="Figueroa M."/>
        </authorList>
    </citation>
    <scope>NUCLEOTIDE SEQUENCE [LARGE SCALE GENOMIC DNA]</scope>
    <source>
        <strain evidence="6">12SD80</strain>
    </source>
</reference>
<accession>A0A2N5SXY9</accession>
<evidence type="ECO:0000256" key="2">
    <source>
        <dbReference type="ARBA" id="ARBA00022750"/>
    </source>
</evidence>
<dbReference type="PANTHER" id="PTHR47966:SF6">
    <property type="entry name" value="PEPTIDASE A1 DOMAIN-CONTAINING PROTEIN"/>
    <property type="match status" value="1"/>
</dbReference>
<evidence type="ECO:0000313" key="7">
    <source>
        <dbReference type="Proteomes" id="UP000235392"/>
    </source>
</evidence>
<comment type="similarity">
    <text evidence="1 4">Belongs to the peptidase A1 family.</text>
</comment>
<comment type="caution">
    <text evidence="6">The sequence shown here is derived from an EMBL/GenBank/DDBJ whole genome shotgun (WGS) entry which is preliminary data.</text>
</comment>
<dbReference type="GO" id="GO:0006508">
    <property type="term" value="P:proteolysis"/>
    <property type="evidence" value="ECO:0007669"/>
    <property type="project" value="UniProtKB-KW"/>
</dbReference>
<dbReference type="Pfam" id="PF00026">
    <property type="entry name" value="Asp"/>
    <property type="match status" value="1"/>
</dbReference>
<evidence type="ECO:0000259" key="5">
    <source>
        <dbReference type="PROSITE" id="PS51767"/>
    </source>
</evidence>